<dbReference type="InterPro" id="IPR049492">
    <property type="entry name" value="BD-FAE-like_dom"/>
</dbReference>
<reference evidence="4" key="1">
    <citation type="submission" date="2016-06" db="EMBL/GenBank/DDBJ databases">
        <authorList>
            <person name="Varghese N."/>
            <person name="Submissions Spin"/>
        </authorList>
    </citation>
    <scope>NUCLEOTIDE SEQUENCE [LARGE SCALE GENOMIC DNA]</scope>
    <source>
        <strain evidence="4">DSM 45246</strain>
    </source>
</reference>
<evidence type="ECO:0000313" key="4">
    <source>
        <dbReference type="Proteomes" id="UP000199629"/>
    </source>
</evidence>
<gene>
    <name evidence="3" type="ORF">GA0070214_11482</name>
</gene>
<dbReference type="EMBL" id="FMCS01000014">
    <property type="protein sequence ID" value="SCF31814.1"/>
    <property type="molecule type" value="Genomic_DNA"/>
</dbReference>
<keyword evidence="4" id="KW-1185">Reference proteome</keyword>
<sequence>MTDRAVLLWIHGGGWRARSDEDGAALAPLGLRVVPATYRFAAEARWPAQLDDVRAAARAARAAAGGLPLLVGGDSAGAMLALHLGLRGVERPGDVHGVLAYWAPVDPLDPDWRRLRRHDDPWAGLLGHPPAAGDAATADATVASHLGSGVPVLLVQGRDDAAVPAAQSVGLAGRLLAAGHPAHLWLTHGGHALALDRPDIRAVTAAFLDSVLPPA</sequence>
<dbReference type="Proteomes" id="UP000199629">
    <property type="component" value="Unassembled WGS sequence"/>
</dbReference>
<keyword evidence="1 3" id="KW-0378">Hydrolase</keyword>
<dbReference type="PANTHER" id="PTHR48081">
    <property type="entry name" value="AB HYDROLASE SUPERFAMILY PROTEIN C4A8.06C"/>
    <property type="match status" value="1"/>
</dbReference>
<proteinExistence type="predicted"/>
<feature type="domain" description="BD-FAE-like" evidence="2">
    <location>
        <begin position="5"/>
        <end position="174"/>
    </location>
</feature>
<dbReference type="PANTHER" id="PTHR48081:SF13">
    <property type="entry name" value="ALPHA_BETA HYDROLASE"/>
    <property type="match status" value="1"/>
</dbReference>
<dbReference type="AlphaFoldDB" id="A0A1C4ZG43"/>
<dbReference type="GO" id="GO:0016787">
    <property type="term" value="F:hydrolase activity"/>
    <property type="evidence" value="ECO:0007669"/>
    <property type="project" value="UniProtKB-KW"/>
</dbReference>
<evidence type="ECO:0000313" key="3">
    <source>
        <dbReference type="EMBL" id="SCF31814.1"/>
    </source>
</evidence>
<evidence type="ECO:0000256" key="1">
    <source>
        <dbReference type="ARBA" id="ARBA00022801"/>
    </source>
</evidence>
<evidence type="ECO:0000259" key="2">
    <source>
        <dbReference type="Pfam" id="PF20434"/>
    </source>
</evidence>
<accession>A0A1C4ZG43</accession>
<name>A0A1C4ZG43_9ACTN</name>
<dbReference type="InterPro" id="IPR050300">
    <property type="entry name" value="GDXG_lipolytic_enzyme"/>
</dbReference>
<dbReference type="InterPro" id="IPR029058">
    <property type="entry name" value="AB_hydrolase_fold"/>
</dbReference>
<dbReference type="SUPFAM" id="SSF53474">
    <property type="entry name" value="alpha/beta-Hydrolases"/>
    <property type="match status" value="1"/>
</dbReference>
<dbReference type="RefSeq" id="WP_091269700.1">
    <property type="nucleotide sequence ID" value="NZ_FMCS01000014.1"/>
</dbReference>
<dbReference type="Pfam" id="PF20434">
    <property type="entry name" value="BD-FAE"/>
    <property type="match status" value="1"/>
</dbReference>
<dbReference type="Gene3D" id="3.40.50.1820">
    <property type="entry name" value="alpha/beta hydrolase"/>
    <property type="match status" value="1"/>
</dbReference>
<organism evidence="3 4">
    <name type="scientific">Micromonospora chaiyaphumensis</name>
    <dbReference type="NCBI Taxonomy" id="307119"/>
    <lineage>
        <taxon>Bacteria</taxon>
        <taxon>Bacillati</taxon>
        <taxon>Actinomycetota</taxon>
        <taxon>Actinomycetes</taxon>
        <taxon>Micromonosporales</taxon>
        <taxon>Micromonosporaceae</taxon>
        <taxon>Micromonospora</taxon>
    </lineage>
</organism>
<protein>
    <submittedName>
        <fullName evidence="3">Alpha/beta hydrolase fold</fullName>
    </submittedName>
</protein>